<keyword evidence="6" id="KW-1185">Reference proteome</keyword>
<evidence type="ECO:0000256" key="2">
    <source>
        <dbReference type="ARBA" id="ARBA00023002"/>
    </source>
</evidence>
<dbReference type="Gene3D" id="3.90.110.10">
    <property type="entry name" value="Lactate dehydrogenase/glycoside hydrolase, family 4, C-terminal"/>
    <property type="match status" value="1"/>
</dbReference>
<dbReference type="PANTHER" id="PTHR11540">
    <property type="entry name" value="MALATE AND LACTATE DEHYDROGENASE"/>
    <property type="match status" value="1"/>
</dbReference>
<accession>E9CNR8</accession>
<dbReference type="InterPro" id="IPR015955">
    <property type="entry name" value="Lactate_DH/Glyco_Ohase_4_C"/>
</dbReference>
<dbReference type="PANTHER" id="PTHR11540:SF16">
    <property type="entry name" value="MALATE DEHYDROGENASE, MITOCHONDRIAL"/>
    <property type="match status" value="1"/>
</dbReference>
<feature type="domain" description="Lactate/malate dehydrogenase C-terminal" evidence="4">
    <location>
        <begin position="1"/>
        <end position="83"/>
    </location>
</feature>
<reference evidence="6" key="1">
    <citation type="journal article" date="2011" name="Genome Biol. Evol.">
        <title>Massive genomic decay in Serratia symbiotica, a recently evolved symbiont of aphids.</title>
        <authorList>
            <person name="Burke G.R."/>
            <person name="Moran N.A."/>
        </authorList>
    </citation>
    <scope>NUCLEOTIDE SEQUENCE [LARGE SCALE GENOMIC DNA]</scope>
    <source>
        <strain evidence="6">Tucson</strain>
    </source>
</reference>
<evidence type="ECO:0000256" key="3">
    <source>
        <dbReference type="ARBA" id="ARBA00023027"/>
    </source>
</evidence>
<evidence type="ECO:0000313" key="5">
    <source>
        <dbReference type="EMBL" id="EFW11849.1"/>
    </source>
</evidence>
<evidence type="ECO:0000259" key="4">
    <source>
        <dbReference type="Pfam" id="PF02866"/>
    </source>
</evidence>
<dbReference type="EMBL" id="GL636121">
    <property type="protein sequence ID" value="EFW11849.1"/>
    <property type="molecule type" value="Genomic_DNA"/>
</dbReference>
<name>E9CNR8_9GAMM</name>
<gene>
    <name evidence="5" type="primary">mdh</name>
    <name evidence="5" type="ORF">SSYM_2096</name>
</gene>
<dbReference type="AlphaFoldDB" id="E9CNR8"/>
<dbReference type="SUPFAM" id="SSF56327">
    <property type="entry name" value="LDH C-terminal domain-like"/>
    <property type="match status" value="1"/>
</dbReference>
<protein>
    <submittedName>
        <fullName evidence="5">Putative malate dehydrogenase, NAD(P)-binding</fullName>
    </submittedName>
</protein>
<keyword evidence="2" id="KW-0560">Oxidoreductase</keyword>
<organism evidence="5 6">
    <name type="scientific">Serratia symbiotica str. Tucson</name>
    <dbReference type="NCBI Taxonomy" id="914128"/>
    <lineage>
        <taxon>Bacteria</taxon>
        <taxon>Pseudomonadati</taxon>
        <taxon>Pseudomonadota</taxon>
        <taxon>Gammaproteobacteria</taxon>
        <taxon>Enterobacterales</taxon>
        <taxon>Yersiniaceae</taxon>
        <taxon>Serratia</taxon>
        <taxon>Serratia symbiotica</taxon>
    </lineage>
</organism>
<dbReference type="InterPro" id="IPR022383">
    <property type="entry name" value="Lactate/malate_DH_C"/>
</dbReference>
<evidence type="ECO:0000313" key="6">
    <source>
        <dbReference type="Proteomes" id="UP000013568"/>
    </source>
</evidence>
<dbReference type="GO" id="GO:0030060">
    <property type="term" value="F:L-malate dehydrogenase (NAD+) activity"/>
    <property type="evidence" value="ECO:0007669"/>
    <property type="project" value="TreeGrafter"/>
</dbReference>
<dbReference type="Pfam" id="PF02866">
    <property type="entry name" value="Ldh_1_C"/>
    <property type="match status" value="1"/>
</dbReference>
<sequence>MGLAAACFGLSLVRALQGEKGMVVCAYVEGDGKYARFFAQPLLLGKNGVEERQDIGTLSEFEQQALTEMLDVLHKDIELGERFIDN</sequence>
<feature type="non-terminal residue" evidence="5">
    <location>
        <position position="1"/>
    </location>
</feature>
<dbReference type="Proteomes" id="UP000013568">
    <property type="component" value="Unassembled WGS sequence"/>
</dbReference>
<evidence type="ECO:0000256" key="1">
    <source>
        <dbReference type="ARBA" id="ARBA00003966"/>
    </source>
</evidence>
<keyword evidence="3" id="KW-0520">NAD</keyword>
<proteinExistence type="predicted"/>
<dbReference type="HOGENOM" id="CLU_047181_3_2_6"/>
<dbReference type="GO" id="GO:0005737">
    <property type="term" value="C:cytoplasm"/>
    <property type="evidence" value="ECO:0007669"/>
    <property type="project" value="TreeGrafter"/>
</dbReference>
<comment type="function">
    <text evidence="1">Catalyzes the reversible oxidation of malate to oxaloacetate.</text>
</comment>